<feature type="transmembrane region" description="Helical" evidence="1">
    <location>
        <begin position="24"/>
        <end position="47"/>
    </location>
</feature>
<protein>
    <recommendedName>
        <fullName evidence="4">ECF transporter S component</fullName>
    </recommendedName>
</protein>
<dbReference type="RefSeq" id="WP_131237118.1">
    <property type="nucleotide sequence ID" value="NZ_SJTH01000013.1"/>
</dbReference>
<dbReference type="STRING" id="1742358.GCA_001439605_02931"/>
<comment type="caution">
    <text evidence="2">The sequence shown here is derived from an EMBL/GenBank/DDBJ whole genome shotgun (WGS) entry which is preliminary data.</text>
</comment>
<proteinExistence type="predicted"/>
<feature type="transmembrane region" description="Helical" evidence="1">
    <location>
        <begin position="148"/>
        <end position="170"/>
    </location>
</feature>
<dbReference type="EMBL" id="SJTH01000013">
    <property type="protein sequence ID" value="TCJ03771.1"/>
    <property type="molecule type" value="Genomic_DNA"/>
</dbReference>
<evidence type="ECO:0000313" key="3">
    <source>
        <dbReference type="Proteomes" id="UP000293846"/>
    </source>
</evidence>
<dbReference type="AlphaFoldDB" id="A0A4R1AU67"/>
<sequence>MNKIKKDLHQIQTEFGKWPKAKKIVLISILSSIGAIFQSAGGFLPGVGYFISPLATAPIMLCTIFSVPLGFASYVLTALLLVILQPAELIIFPFTTGLLGLFIGISFNLFQRKLSHILNGAAGLLIGICILLYGINFPVLGPAFFRPFNIAMIGLIFIFSAFYSWIWVVLCTRLIKIIKRIYFRNLPK</sequence>
<gene>
    <name evidence="2" type="ORF">E0Y62_12510</name>
</gene>
<keyword evidence="1" id="KW-0472">Membrane</keyword>
<accession>A0A4R1AU67</accession>
<organism evidence="2 3">
    <name type="scientific">Cytobacillus praedii</name>
    <dbReference type="NCBI Taxonomy" id="1742358"/>
    <lineage>
        <taxon>Bacteria</taxon>
        <taxon>Bacillati</taxon>
        <taxon>Bacillota</taxon>
        <taxon>Bacilli</taxon>
        <taxon>Bacillales</taxon>
        <taxon>Bacillaceae</taxon>
        <taxon>Cytobacillus</taxon>
    </lineage>
</organism>
<feature type="transmembrane region" description="Helical" evidence="1">
    <location>
        <begin position="59"/>
        <end position="84"/>
    </location>
</feature>
<keyword evidence="1" id="KW-0812">Transmembrane</keyword>
<feature type="transmembrane region" description="Helical" evidence="1">
    <location>
        <begin position="117"/>
        <end position="136"/>
    </location>
</feature>
<name>A0A4R1AU67_9BACI</name>
<evidence type="ECO:0008006" key="4">
    <source>
        <dbReference type="Google" id="ProtNLM"/>
    </source>
</evidence>
<feature type="transmembrane region" description="Helical" evidence="1">
    <location>
        <begin position="90"/>
        <end position="110"/>
    </location>
</feature>
<evidence type="ECO:0000256" key="1">
    <source>
        <dbReference type="SAM" id="Phobius"/>
    </source>
</evidence>
<keyword evidence="3" id="KW-1185">Reference proteome</keyword>
<reference evidence="2 3" key="1">
    <citation type="submission" date="2019-03" db="EMBL/GenBank/DDBJ databases">
        <authorList>
            <person name="Jensen L."/>
            <person name="Storgaard J."/>
            <person name="Sulaj E."/>
            <person name="Schramm A."/>
            <person name="Marshall I.P.G."/>
        </authorList>
    </citation>
    <scope>NUCLEOTIDE SEQUENCE [LARGE SCALE GENOMIC DNA]</scope>
    <source>
        <strain evidence="2 3">2017H2G3</strain>
    </source>
</reference>
<evidence type="ECO:0000313" key="2">
    <source>
        <dbReference type="EMBL" id="TCJ03771.1"/>
    </source>
</evidence>
<keyword evidence="1" id="KW-1133">Transmembrane helix</keyword>
<dbReference type="OrthoDB" id="1906856at2"/>
<dbReference type="Proteomes" id="UP000293846">
    <property type="component" value="Unassembled WGS sequence"/>
</dbReference>
<dbReference type="Gene3D" id="1.10.1760.20">
    <property type="match status" value="1"/>
</dbReference>